<name>A0A3N9NVW1_9BACL</name>
<dbReference type="AlphaFoldDB" id="A0A3N9NVW1"/>
<dbReference type="SUPFAM" id="SSF53474">
    <property type="entry name" value="alpha/beta-Hydrolases"/>
    <property type="match status" value="1"/>
</dbReference>
<dbReference type="OrthoDB" id="9812921at2"/>
<gene>
    <name evidence="2" type="ORF">EH198_23390</name>
</gene>
<dbReference type="Proteomes" id="UP000282529">
    <property type="component" value="Unassembled WGS sequence"/>
</dbReference>
<evidence type="ECO:0000313" key="2">
    <source>
        <dbReference type="EMBL" id="RQW08093.1"/>
    </source>
</evidence>
<dbReference type="Pfam" id="PF06500">
    <property type="entry name" value="FrsA-like"/>
    <property type="match status" value="1"/>
</dbReference>
<keyword evidence="3" id="KW-1185">Reference proteome</keyword>
<dbReference type="RefSeq" id="WP_124697888.1">
    <property type="nucleotide sequence ID" value="NZ_JBHUFE010000022.1"/>
</dbReference>
<sequence length="404" mass="45305">MKLIFNDEAFSFELLRTLSYAPYGGADIGECLVTASRIAEGDFESWHKEWFRVAERVHALGDEALAAGQRIGAREAYLRASNYYRTSEFFLHGSPEDPRMLSTWKLSRDAFREAAKLMDTKVEQVSIPYEGTTLSGYFYTAPDTTEPRPILIIHGGYDSTGEELYFGGAAAALQRGYHCLTFEGPGQGSVIREQRIPFRHDWEKVITPVVDYVISRPEVDPNRIALMGISFGGYLAPRAAAFEHRLAACIANDGVHTFRFREMGQKFMAGRTDYTFEEYEATVAKVMQHHSGVRWAVDNGMFTFQANSLSELVEKTEPCTMEGIADQVVCPTLVCEAEEDHFFAGQPGRLYDSLACPKTYLKLTKEDGAEEHCHFGALLLFNHRVFSWLDDALKISAEPAGALH</sequence>
<dbReference type="Gene3D" id="3.40.50.1820">
    <property type="entry name" value="alpha/beta hydrolase"/>
    <property type="match status" value="1"/>
</dbReference>
<dbReference type="PANTHER" id="PTHR22946">
    <property type="entry name" value="DIENELACTONE HYDROLASE DOMAIN-CONTAINING PROTEIN-RELATED"/>
    <property type="match status" value="1"/>
</dbReference>
<evidence type="ECO:0000256" key="1">
    <source>
        <dbReference type="ARBA" id="ARBA00022801"/>
    </source>
</evidence>
<dbReference type="GO" id="GO:0016787">
    <property type="term" value="F:hydrolase activity"/>
    <property type="evidence" value="ECO:0007669"/>
    <property type="project" value="UniProtKB-KW"/>
</dbReference>
<dbReference type="Gene3D" id="1.20.1440.110">
    <property type="entry name" value="acylaminoacyl peptidase"/>
    <property type="match status" value="1"/>
</dbReference>
<protein>
    <submittedName>
        <fullName evidence="2">Alpha/beta fold hydrolase</fullName>
    </submittedName>
</protein>
<dbReference type="PANTHER" id="PTHR22946:SF12">
    <property type="entry name" value="CONIDIAL PIGMENT BIOSYNTHESIS PROTEIN AYG1 (AFU_ORTHOLOGUE AFUA_2G17550)"/>
    <property type="match status" value="1"/>
</dbReference>
<reference evidence="2 3" key="1">
    <citation type="submission" date="2018-11" db="EMBL/GenBank/DDBJ databases">
        <title>Genome sequence of strain 7197.</title>
        <authorList>
            <person name="Gao J."/>
            <person name="Sun J."/>
        </authorList>
    </citation>
    <scope>NUCLEOTIDE SEQUENCE [LARGE SCALE GENOMIC DNA]</scope>
    <source>
        <strain evidence="2 3">7197</strain>
    </source>
</reference>
<proteinExistence type="predicted"/>
<keyword evidence="1 2" id="KW-0378">Hydrolase</keyword>
<dbReference type="EMBL" id="RQPI01000024">
    <property type="protein sequence ID" value="RQW08093.1"/>
    <property type="molecule type" value="Genomic_DNA"/>
</dbReference>
<comment type="caution">
    <text evidence="2">The sequence shown here is derived from an EMBL/GenBank/DDBJ whole genome shotgun (WGS) entry which is preliminary data.</text>
</comment>
<dbReference type="InterPro" id="IPR010520">
    <property type="entry name" value="FrsA-like"/>
</dbReference>
<dbReference type="InterPro" id="IPR050261">
    <property type="entry name" value="FrsA_esterase"/>
</dbReference>
<accession>A0A3N9NVW1</accession>
<dbReference type="InterPro" id="IPR029058">
    <property type="entry name" value="AB_hydrolase_fold"/>
</dbReference>
<evidence type="ECO:0000313" key="3">
    <source>
        <dbReference type="Proteomes" id="UP000282529"/>
    </source>
</evidence>
<organism evidence="2 3">
    <name type="scientific">Paenibacillus rhizophilus</name>
    <dbReference type="NCBI Taxonomy" id="1850366"/>
    <lineage>
        <taxon>Bacteria</taxon>
        <taxon>Bacillati</taxon>
        <taxon>Bacillota</taxon>
        <taxon>Bacilli</taxon>
        <taxon>Bacillales</taxon>
        <taxon>Paenibacillaceae</taxon>
        <taxon>Paenibacillus</taxon>
    </lineage>
</organism>